<organism evidence="2 3">
    <name type="scientific">Halteria grandinella</name>
    <dbReference type="NCBI Taxonomy" id="5974"/>
    <lineage>
        <taxon>Eukaryota</taxon>
        <taxon>Sar</taxon>
        <taxon>Alveolata</taxon>
        <taxon>Ciliophora</taxon>
        <taxon>Intramacronucleata</taxon>
        <taxon>Spirotrichea</taxon>
        <taxon>Stichotrichia</taxon>
        <taxon>Sporadotrichida</taxon>
        <taxon>Halteriidae</taxon>
        <taxon>Halteria</taxon>
    </lineage>
</organism>
<dbReference type="AlphaFoldDB" id="A0A8J8T6Z6"/>
<keyword evidence="1" id="KW-0812">Transmembrane</keyword>
<dbReference type="EMBL" id="RRYP01002555">
    <property type="protein sequence ID" value="TNV84649.1"/>
    <property type="molecule type" value="Genomic_DNA"/>
</dbReference>
<feature type="transmembrane region" description="Helical" evidence="1">
    <location>
        <begin position="81"/>
        <end position="101"/>
    </location>
</feature>
<evidence type="ECO:0000313" key="3">
    <source>
        <dbReference type="Proteomes" id="UP000785679"/>
    </source>
</evidence>
<keyword evidence="1" id="KW-1133">Transmembrane helix</keyword>
<proteinExistence type="predicted"/>
<dbReference type="Proteomes" id="UP000785679">
    <property type="component" value="Unassembled WGS sequence"/>
</dbReference>
<protein>
    <submittedName>
        <fullName evidence="2">Uncharacterized protein</fullName>
    </submittedName>
</protein>
<gene>
    <name evidence="2" type="ORF">FGO68_gene8551</name>
</gene>
<feature type="transmembrane region" description="Helical" evidence="1">
    <location>
        <begin position="48"/>
        <end position="69"/>
    </location>
</feature>
<evidence type="ECO:0000313" key="2">
    <source>
        <dbReference type="EMBL" id="TNV84649.1"/>
    </source>
</evidence>
<comment type="caution">
    <text evidence="2">The sequence shown here is derived from an EMBL/GenBank/DDBJ whole genome shotgun (WGS) entry which is preliminary data.</text>
</comment>
<reference evidence="2" key="1">
    <citation type="submission" date="2019-06" db="EMBL/GenBank/DDBJ databases">
        <authorList>
            <person name="Zheng W."/>
        </authorList>
    </citation>
    <scope>NUCLEOTIDE SEQUENCE</scope>
    <source>
        <strain evidence="2">QDHG01</strain>
    </source>
</reference>
<name>A0A8J8T6Z6_HALGN</name>
<keyword evidence="3" id="KW-1185">Reference proteome</keyword>
<accession>A0A8J8T6Z6</accession>
<keyword evidence="1" id="KW-0472">Membrane</keyword>
<sequence length="130" mass="15110">MNRRGIAIIQLYNHKYTPEKMVFQDYELIQTKRVAAQRQSTNPFNKRLWNAAGGWNTLYVTLFFGVAGYQFRQVCSSSRGALFWTIVPAFLAYGFGVTAFGNKQEFSRLNSNVGQYKAEFQNYKQELFYS</sequence>
<evidence type="ECO:0000256" key="1">
    <source>
        <dbReference type="SAM" id="Phobius"/>
    </source>
</evidence>